<dbReference type="Proteomes" id="UP000594800">
    <property type="component" value="Chromosome"/>
</dbReference>
<reference evidence="1 2" key="1">
    <citation type="submission" date="2020-11" db="EMBL/GenBank/DDBJ databases">
        <title>Description of Pontivivens ytuae sp. nov. isolated from deep sea sediment of Mariana Trench.</title>
        <authorList>
            <person name="Wang Z."/>
            <person name="Sun Q.-L."/>
            <person name="Xu X.-D."/>
            <person name="Tang Y.-Z."/>
            <person name="Zhang J."/>
        </authorList>
    </citation>
    <scope>NUCLEOTIDE SEQUENCE [LARGE SCALE GENOMIC DNA]</scope>
    <source>
        <strain evidence="1 2">MT2928</strain>
    </source>
</reference>
<sequence>MSGGRRAASGGDISGQMKAGALFNFDVSSLAGAQVNTRHLQECSDVYFIVLDGEIDLVRQSLKCAVRVGSGLRPCAFYALKSGYDFFHIGKGELLKRLDTHRSLSHSLKGSDVKVRMCNAKSPVAIYFETSMAFSKGHMLEIEQFVTDSLVSTPAGCHLFENNKRPNASPASGLSAREQRKALEVAKIIYNDVLHRSTVGERLRSKIQDMKQ</sequence>
<name>A0A7S9LU96_9RHOB</name>
<organism evidence="1 2">
    <name type="scientific">Pontivivens ytuae</name>
    <dbReference type="NCBI Taxonomy" id="2789856"/>
    <lineage>
        <taxon>Bacteria</taxon>
        <taxon>Pseudomonadati</taxon>
        <taxon>Pseudomonadota</taxon>
        <taxon>Alphaproteobacteria</taxon>
        <taxon>Rhodobacterales</taxon>
        <taxon>Paracoccaceae</taxon>
        <taxon>Pontivivens</taxon>
    </lineage>
</organism>
<evidence type="ECO:0000313" key="2">
    <source>
        <dbReference type="Proteomes" id="UP000594800"/>
    </source>
</evidence>
<accession>A0A7S9LU96</accession>
<protein>
    <submittedName>
        <fullName evidence="1">Uncharacterized protein</fullName>
    </submittedName>
</protein>
<dbReference type="EMBL" id="CP064942">
    <property type="protein sequence ID" value="QPH55120.1"/>
    <property type="molecule type" value="Genomic_DNA"/>
</dbReference>
<keyword evidence="2" id="KW-1185">Reference proteome</keyword>
<gene>
    <name evidence="1" type="ORF">I0K15_05070</name>
</gene>
<dbReference type="AlphaFoldDB" id="A0A7S9LU96"/>
<proteinExistence type="predicted"/>
<evidence type="ECO:0000313" key="1">
    <source>
        <dbReference type="EMBL" id="QPH55120.1"/>
    </source>
</evidence>
<dbReference type="RefSeq" id="WP_196104319.1">
    <property type="nucleotide sequence ID" value="NZ_CP064942.1"/>
</dbReference>
<dbReference type="KEGG" id="poz:I0K15_05070"/>